<accession>A0ACC1YH97</accession>
<keyword evidence="2" id="KW-1185">Reference proteome</keyword>
<sequence length="144" mass="16086">MPIATGVTLDHVARETSDVRRFINFYQELFGFEEIASFDTGSGRVIWLHLPGVFTLHVIEKGSKDSKPFSPPPNIAGFMDIPCAHHFCFTVSNYDSFVQTLNDKGIQTFLSGRPQATDKVKRTFFFDPDGNLLEAASPPVDDDE</sequence>
<organism evidence="1 2">
    <name type="scientific">Melia azedarach</name>
    <name type="common">Chinaberry tree</name>
    <dbReference type="NCBI Taxonomy" id="155640"/>
    <lineage>
        <taxon>Eukaryota</taxon>
        <taxon>Viridiplantae</taxon>
        <taxon>Streptophyta</taxon>
        <taxon>Embryophyta</taxon>
        <taxon>Tracheophyta</taxon>
        <taxon>Spermatophyta</taxon>
        <taxon>Magnoliopsida</taxon>
        <taxon>eudicotyledons</taxon>
        <taxon>Gunneridae</taxon>
        <taxon>Pentapetalae</taxon>
        <taxon>rosids</taxon>
        <taxon>malvids</taxon>
        <taxon>Sapindales</taxon>
        <taxon>Meliaceae</taxon>
        <taxon>Melia</taxon>
    </lineage>
</organism>
<reference evidence="1 2" key="1">
    <citation type="journal article" date="2023" name="Science">
        <title>Complex scaffold remodeling in plant triterpene biosynthesis.</title>
        <authorList>
            <person name="De La Pena R."/>
            <person name="Hodgson H."/>
            <person name="Liu J.C."/>
            <person name="Stephenson M.J."/>
            <person name="Martin A.C."/>
            <person name="Owen C."/>
            <person name="Harkess A."/>
            <person name="Leebens-Mack J."/>
            <person name="Jimenez L.E."/>
            <person name="Osbourn A."/>
            <person name="Sattely E.S."/>
        </authorList>
    </citation>
    <scope>NUCLEOTIDE SEQUENCE [LARGE SCALE GENOMIC DNA]</scope>
    <source>
        <strain evidence="2">cv. JPN11</strain>
        <tissue evidence="1">Leaf</tissue>
    </source>
</reference>
<name>A0ACC1YH97_MELAZ</name>
<dbReference type="EMBL" id="CM051396">
    <property type="protein sequence ID" value="KAJ4722473.1"/>
    <property type="molecule type" value="Genomic_DNA"/>
</dbReference>
<evidence type="ECO:0000313" key="1">
    <source>
        <dbReference type="EMBL" id="KAJ4722473.1"/>
    </source>
</evidence>
<comment type="caution">
    <text evidence="1">The sequence shown here is derived from an EMBL/GenBank/DDBJ whole genome shotgun (WGS) entry which is preliminary data.</text>
</comment>
<dbReference type="Proteomes" id="UP001164539">
    <property type="component" value="Chromosome 3"/>
</dbReference>
<gene>
    <name evidence="1" type="ORF">OWV82_005966</name>
</gene>
<keyword evidence="1" id="KW-0456">Lyase</keyword>
<protein>
    <submittedName>
        <fullName evidence="1">Lactoylglutathione lyase / glyoxalase I family protein</fullName>
    </submittedName>
</protein>
<proteinExistence type="predicted"/>
<evidence type="ECO:0000313" key="2">
    <source>
        <dbReference type="Proteomes" id="UP001164539"/>
    </source>
</evidence>